<feature type="transmembrane region" description="Helical" evidence="1">
    <location>
        <begin position="6"/>
        <end position="31"/>
    </location>
</feature>
<keyword evidence="1" id="KW-0812">Transmembrane</keyword>
<accession>A0A9I9EJX3</accession>
<name>A0A9I9EJX3_CUCME</name>
<keyword evidence="1" id="KW-1133">Transmembrane helix</keyword>
<dbReference type="AlphaFoldDB" id="A0A9I9EJX3"/>
<dbReference type="EnsemblPlants" id="MELO3C034783.2.1">
    <property type="protein sequence ID" value="MELO3C034783.2.1"/>
    <property type="gene ID" value="MELO3C034783.2"/>
</dbReference>
<sequence length="91" mass="10373">MYNWMLLIMIVMVAVNMFITGSILMMTILTLKSSNLDRDFERLERTSSISSVIAGLQVYQVTLELTCASLAAYKTNVPLQTYFCNSKSRDY</sequence>
<keyword evidence="1" id="KW-0472">Membrane</keyword>
<evidence type="ECO:0000256" key="1">
    <source>
        <dbReference type="SAM" id="Phobius"/>
    </source>
</evidence>
<proteinExistence type="predicted"/>
<evidence type="ECO:0000313" key="2">
    <source>
        <dbReference type="EnsemblPlants" id="MELO3C034783.2.1"/>
    </source>
</evidence>
<dbReference type="Gramene" id="MELO3C034783.2.1">
    <property type="protein sequence ID" value="MELO3C034783.2.1"/>
    <property type="gene ID" value="MELO3C034783.2"/>
</dbReference>
<protein>
    <submittedName>
        <fullName evidence="2">Uncharacterized protein</fullName>
    </submittedName>
</protein>
<reference evidence="2" key="1">
    <citation type="submission" date="2023-03" db="UniProtKB">
        <authorList>
            <consortium name="EnsemblPlants"/>
        </authorList>
    </citation>
    <scope>IDENTIFICATION</scope>
</reference>
<organism evidence="2">
    <name type="scientific">Cucumis melo</name>
    <name type="common">Muskmelon</name>
    <dbReference type="NCBI Taxonomy" id="3656"/>
    <lineage>
        <taxon>Eukaryota</taxon>
        <taxon>Viridiplantae</taxon>
        <taxon>Streptophyta</taxon>
        <taxon>Embryophyta</taxon>
        <taxon>Tracheophyta</taxon>
        <taxon>Spermatophyta</taxon>
        <taxon>Magnoliopsida</taxon>
        <taxon>eudicotyledons</taxon>
        <taxon>Gunneridae</taxon>
        <taxon>Pentapetalae</taxon>
        <taxon>rosids</taxon>
        <taxon>fabids</taxon>
        <taxon>Cucurbitales</taxon>
        <taxon>Cucurbitaceae</taxon>
        <taxon>Benincaseae</taxon>
        <taxon>Cucumis</taxon>
    </lineage>
</organism>